<feature type="coiled-coil region" evidence="1">
    <location>
        <begin position="35"/>
        <end position="62"/>
    </location>
</feature>
<reference evidence="4" key="3">
    <citation type="submission" date="2020-12" db="UniProtKB">
        <authorList>
            <consortium name="EnsemblPlants"/>
        </authorList>
    </citation>
    <scope>IDENTIFICATION</scope>
</reference>
<dbReference type="AlphaFoldDB" id="A0A2K1IEJ0"/>
<dbReference type="EMBL" id="ABEU02000025">
    <property type="protein sequence ID" value="PNR27690.1"/>
    <property type="molecule type" value="Genomic_DNA"/>
</dbReference>
<dbReference type="Gramene" id="Pp3c25_11093V3.1">
    <property type="protein sequence ID" value="Pp3c25_11093V3.1"/>
    <property type="gene ID" value="Pp3c25_11093"/>
</dbReference>
<evidence type="ECO:0000256" key="1">
    <source>
        <dbReference type="SAM" id="Coils"/>
    </source>
</evidence>
<evidence type="ECO:0000313" key="5">
    <source>
        <dbReference type="Proteomes" id="UP000006727"/>
    </source>
</evidence>
<evidence type="ECO:0000313" key="4">
    <source>
        <dbReference type="EnsemblPlants" id="Pp3c25_11093V3.1"/>
    </source>
</evidence>
<name>A0A2K1IEJ0_PHYPA</name>
<gene>
    <name evidence="4" type="primary">LOC112277526</name>
    <name evidence="3" type="ORF">PHYPA_029842</name>
</gene>
<reference evidence="3 5" key="2">
    <citation type="journal article" date="2018" name="Plant J.">
        <title>The Physcomitrella patens chromosome-scale assembly reveals moss genome structure and evolution.</title>
        <authorList>
            <person name="Lang D."/>
            <person name="Ullrich K.K."/>
            <person name="Murat F."/>
            <person name="Fuchs J."/>
            <person name="Jenkins J."/>
            <person name="Haas F.B."/>
            <person name="Piednoel M."/>
            <person name="Gundlach H."/>
            <person name="Van Bel M."/>
            <person name="Meyberg R."/>
            <person name="Vives C."/>
            <person name="Morata J."/>
            <person name="Symeonidi A."/>
            <person name="Hiss M."/>
            <person name="Muchero W."/>
            <person name="Kamisugi Y."/>
            <person name="Saleh O."/>
            <person name="Blanc G."/>
            <person name="Decker E.L."/>
            <person name="van Gessel N."/>
            <person name="Grimwood J."/>
            <person name="Hayes R.D."/>
            <person name="Graham S.W."/>
            <person name="Gunter L.E."/>
            <person name="McDaniel S.F."/>
            <person name="Hoernstein S.N.W."/>
            <person name="Larsson A."/>
            <person name="Li F.W."/>
            <person name="Perroud P.F."/>
            <person name="Phillips J."/>
            <person name="Ranjan P."/>
            <person name="Rokshar D.S."/>
            <person name="Rothfels C.J."/>
            <person name="Schneider L."/>
            <person name="Shu S."/>
            <person name="Stevenson D.W."/>
            <person name="Thummler F."/>
            <person name="Tillich M."/>
            <person name="Villarreal Aguilar J.C."/>
            <person name="Widiez T."/>
            <person name="Wong G.K."/>
            <person name="Wymore A."/>
            <person name="Zhang Y."/>
            <person name="Zimmer A.D."/>
            <person name="Quatrano R.S."/>
            <person name="Mayer K.F.X."/>
            <person name="Goodstein D."/>
            <person name="Casacuberta J.M."/>
            <person name="Vandepoele K."/>
            <person name="Reski R."/>
            <person name="Cuming A.C."/>
            <person name="Tuskan G.A."/>
            <person name="Maumus F."/>
            <person name="Salse J."/>
            <person name="Schmutz J."/>
            <person name="Rensing S.A."/>
        </authorList>
    </citation>
    <scope>NUCLEOTIDE SEQUENCE [LARGE SCALE GENOMIC DNA]</scope>
    <source>
        <strain evidence="4 5">cv. Gransden 2004</strain>
    </source>
</reference>
<feature type="region of interest" description="Disordered" evidence="2">
    <location>
        <begin position="1"/>
        <end position="30"/>
    </location>
</feature>
<protein>
    <submittedName>
        <fullName evidence="3 4">Uncharacterized protein</fullName>
    </submittedName>
</protein>
<keyword evidence="5" id="KW-1185">Reference proteome</keyword>
<dbReference type="Proteomes" id="UP000006727">
    <property type="component" value="Chromosome 25"/>
</dbReference>
<accession>A0A2K1IEJ0</accession>
<keyword evidence="1" id="KW-0175">Coiled coil</keyword>
<dbReference type="EnsemblPlants" id="Pp3c25_11093V3.1">
    <property type="protein sequence ID" value="Pp3c25_11093V3.1"/>
    <property type="gene ID" value="Pp3c25_11093"/>
</dbReference>
<organism evidence="3">
    <name type="scientific">Physcomitrium patens</name>
    <name type="common">Spreading-leaved earth moss</name>
    <name type="synonym">Physcomitrella patens</name>
    <dbReference type="NCBI Taxonomy" id="3218"/>
    <lineage>
        <taxon>Eukaryota</taxon>
        <taxon>Viridiplantae</taxon>
        <taxon>Streptophyta</taxon>
        <taxon>Embryophyta</taxon>
        <taxon>Bryophyta</taxon>
        <taxon>Bryophytina</taxon>
        <taxon>Bryopsida</taxon>
        <taxon>Funariidae</taxon>
        <taxon>Funariales</taxon>
        <taxon>Funariaceae</taxon>
        <taxon>Physcomitrium</taxon>
    </lineage>
</organism>
<proteinExistence type="predicted"/>
<evidence type="ECO:0000256" key="2">
    <source>
        <dbReference type="SAM" id="MobiDB-lite"/>
    </source>
</evidence>
<dbReference type="GeneID" id="112277526"/>
<feature type="compositionally biased region" description="Basic and acidic residues" evidence="2">
    <location>
        <begin position="1"/>
        <end position="11"/>
    </location>
</feature>
<evidence type="ECO:0000313" key="3">
    <source>
        <dbReference type="EMBL" id="PNR27690.1"/>
    </source>
</evidence>
<reference evidence="3 5" key="1">
    <citation type="journal article" date="2008" name="Science">
        <title>The Physcomitrella genome reveals evolutionary insights into the conquest of land by plants.</title>
        <authorList>
            <person name="Rensing S."/>
            <person name="Lang D."/>
            <person name="Zimmer A."/>
            <person name="Terry A."/>
            <person name="Salamov A."/>
            <person name="Shapiro H."/>
            <person name="Nishiyama T."/>
            <person name="Perroud P.-F."/>
            <person name="Lindquist E."/>
            <person name="Kamisugi Y."/>
            <person name="Tanahashi T."/>
            <person name="Sakakibara K."/>
            <person name="Fujita T."/>
            <person name="Oishi K."/>
            <person name="Shin-I T."/>
            <person name="Kuroki Y."/>
            <person name="Toyoda A."/>
            <person name="Suzuki Y."/>
            <person name="Hashimoto A."/>
            <person name="Yamaguchi K."/>
            <person name="Sugano A."/>
            <person name="Kohara Y."/>
            <person name="Fujiyama A."/>
            <person name="Anterola A."/>
            <person name="Aoki S."/>
            <person name="Ashton N."/>
            <person name="Barbazuk W.B."/>
            <person name="Barker E."/>
            <person name="Bennetzen J."/>
            <person name="Bezanilla M."/>
            <person name="Blankenship R."/>
            <person name="Cho S.H."/>
            <person name="Dutcher S."/>
            <person name="Estelle M."/>
            <person name="Fawcett J.A."/>
            <person name="Gundlach H."/>
            <person name="Hanada K."/>
            <person name="Heyl A."/>
            <person name="Hicks K.A."/>
            <person name="Hugh J."/>
            <person name="Lohr M."/>
            <person name="Mayer K."/>
            <person name="Melkozernov A."/>
            <person name="Murata T."/>
            <person name="Nelson D."/>
            <person name="Pils B."/>
            <person name="Prigge M."/>
            <person name="Reiss B."/>
            <person name="Renner T."/>
            <person name="Rombauts S."/>
            <person name="Rushton P."/>
            <person name="Sanderfoot A."/>
            <person name="Schween G."/>
            <person name="Shiu S.-H."/>
            <person name="Stueber K."/>
            <person name="Theodoulou F.L."/>
            <person name="Tu H."/>
            <person name="Van de Peer Y."/>
            <person name="Verrier P.J."/>
            <person name="Waters E."/>
            <person name="Wood A."/>
            <person name="Yang L."/>
            <person name="Cove D."/>
            <person name="Cuming A."/>
            <person name="Hasebe M."/>
            <person name="Lucas S."/>
            <person name="Mishler D.B."/>
            <person name="Reski R."/>
            <person name="Grigoriev I."/>
            <person name="Quatrano R.S."/>
            <person name="Boore J.L."/>
        </authorList>
    </citation>
    <scope>NUCLEOTIDE SEQUENCE [LARGE SCALE GENOMIC DNA]</scope>
    <source>
        <strain evidence="4 5">cv. Gransden 2004</strain>
    </source>
</reference>
<dbReference type="RefSeq" id="XP_024365742.1">
    <property type="nucleotide sequence ID" value="XM_024509974.2"/>
</dbReference>
<sequence>MKPADFFDHRQINRNTGQTHENSPELPPDKISATINLRESQVRNHQEMLNELQNNNMNIDHTGSSRGQRYTHIITISGYPTSDGFNQHSILAIVRRYYSEASLVTE</sequence>